<name>A0A2V1A9U1_9ASCO</name>
<keyword evidence="5" id="KW-1185">Reference proteome</keyword>
<dbReference type="FunFam" id="1.10.220.150:FF:000010">
    <property type="entry name" value="Stromal membrane-associated protein"/>
    <property type="match status" value="1"/>
</dbReference>
<dbReference type="InterPro" id="IPR038508">
    <property type="entry name" value="ArfGAP_dom_sf"/>
</dbReference>
<dbReference type="EMBL" id="PKFP01000002">
    <property type="protein sequence ID" value="PVH14809.1"/>
    <property type="molecule type" value="Genomic_DNA"/>
</dbReference>
<evidence type="ECO:0000313" key="4">
    <source>
        <dbReference type="EMBL" id="PVH14809.1"/>
    </source>
</evidence>
<dbReference type="SUPFAM" id="SSF57863">
    <property type="entry name" value="ArfGap/RecO-like zinc finger"/>
    <property type="match status" value="1"/>
</dbReference>
<dbReference type="CDD" id="cd08839">
    <property type="entry name" value="ArfGap_SMAP"/>
    <property type="match status" value="1"/>
</dbReference>
<dbReference type="Pfam" id="PF01412">
    <property type="entry name" value="ArfGap"/>
    <property type="match status" value="1"/>
</dbReference>
<dbReference type="InterPro" id="IPR037278">
    <property type="entry name" value="ARFGAP/RecO"/>
</dbReference>
<dbReference type="InterPro" id="IPR001164">
    <property type="entry name" value="ArfGAP_dom"/>
</dbReference>
<dbReference type="SMART" id="SM00105">
    <property type="entry name" value="ArfGap"/>
    <property type="match status" value="1"/>
</dbReference>
<dbReference type="PRINTS" id="PR00405">
    <property type="entry name" value="REVINTRACTNG"/>
</dbReference>
<feature type="domain" description="Arf-GAP" evidence="3">
    <location>
        <begin position="15"/>
        <end position="124"/>
    </location>
</feature>
<dbReference type="GeneID" id="37005083"/>
<feature type="compositionally biased region" description="Low complexity" evidence="2">
    <location>
        <begin position="188"/>
        <end position="202"/>
    </location>
</feature>
<keyword evidence="1" id="KW-0479">Metal-binding</keyword>
<keyword evidence="1" id="KW-0863">Zinc-finger</keyword>
<evidence type="ECO:0000313" key="5">
    <source>
        <dbReference type="Proteomes" id="UP000244406"/>
    </source>
</evidence>
<dbReference type="PANTHER" id="PTHR45705">
    <property type="entry name" value="FI20236P1"/>
    <property type="match status" value="1"/>
</dbReference>
<proteinExistence type="predicted"/>
<protein>
    <recommendedName>
        <fullName evidence="3">Arf-GAP domain-containing protein</fullName>
    </recommendedName>
</protein>
<dbReference type="GO" id="GO:0005737">
    <property type="term" value="C:cytoplasm"/>
    <property type="evidence" value="ECO:0007669"/>
    <property type="project" value="TreeGrafter"/>
</dbReference>
<evidence type="ECO:0000256" key="2">
    <source>
        <dbReference type="SAM" id="MobiDB-lite"/>
    </source>
</evidence>
<organism evidence="4 5">
    <name type="scientific">Candidozyma duobushaemuli</name>
    <dbReference type="NCBI Taxonomy" id="1231522"/>
    <lineage>
        <taxon>Eukaryota</taxon>
        <taxon>Fungi</taxon>
        <taxon>Dikarya</taxon>
        <taxon>Ascomycota</taxon>
        <taxon>Saccharomycotina</taxon>
        <taxon>Pichiomycetes</taxon>
        <taxon>Metschnikowiaceae</taxon>
        <taxon>Candidozyma</taxon>
    </lineage>
</organism>
<dbReference type="PANTHER" id="PTHR45705:SF1">
    <property type="entry name" value="FI20236P1"/>
    <property type="match status" value="1"/>
</dbReference>
<dbReference type="Gene3D" id="1.10.220.150">
    <property type="entry name" value="Arf GTPase activating protein"/>
    <property type="match status" value="1"/>
</dbReference>
<feature type="compositionally biased region" description="Low complexity" evidence="2">
    <location>
        <begin position="245"/>
        <end position="281"/>
    </location>
</feature>
<dbReference type="GO" id="GO:0005096">
    <property type="term" value="F:GTPase activator activity"/>
    <property type="evidence" value="ECO:0007669"/>
    <property type="project" value="InterPro"/>
</dbReference>
<evidence type="ECO:0000256" key="1">
    <source>
        <dbReference type="PROSITE-ProRule" id="PRU00288"/>
    </source>
</evidence>
<dbReference type="AlphaFoldDB" id="A0A2V1A9U1"/>
<feature type="compositionally biased region" description="Polar residues" evidence="2">
    <location>
        <begin position="160"/>
        <end position="169"/>
    </location>
</feature>
<feature type="compositionally biased region" description="Low complexity" evidence="2">
    <location>
        <begin position="346"/>
        <end position="364"/>
    </location>
</feature>
<dbReference type="Proteomes" id="UP000244406">
    <property type="component" value="Unassembled WGS sequence"/>
</dbReference>
<feature type="compositionally biased region" description="Polar residues" evidence="2">
    <location>
        <begin position="308"/>
        <end position="328"/>
    </location>
</feature>
<sequence length="406" mass="43646">MSLPSSKKTHSERHKQILKSLLREPANKSCADCKTAQHPRWASWNLGCFVCIRCSGIHRSMGTHISRVKSVDLDAWTDEQVESMLKWGNAKSNGYWEAKLPEGYIPDGSKIENFIRTKYDMKKWAGPGAPNAGNVAPKAAPVVNSNSGSSSSASVLNQPRPANQGSQPRTARAPPSESLLDDDWGTFSSASPSPAAKPASIATRGSTQSLPAQTKPQPQVPKQLQTQETAPPVPQKNGRTDLKKSILSLYSSPSSSNSNVSSFSSSQTFQAPPTQRAPQQQNTGSLGDLAGLYSQTPVSTPAPREPVNQLSDSLHGLSFTSPSLNQPKPQEPKRSTQAPPKPAQKSPWESNNSINEWSSPIPSSNSPPPSNEWAQASVLPKTTIGAATPGQFSSTFDDDLFKNVWS</sequence>
<dbReference type="InterPro" id="IPR051718">
    <property type="entry name" value="ARF_GTPase-activating"/>
</dbReference>
<dbReference type="GO" id="GO:0008270">
    <property type="term" value="F:zinc ion binding"/>
    <property type="evidence" value="ECO:0007669"/>
    <property type="project" value="UniProtKB-KW"/>
</dbReference>
<evidence type="ECO:0000259" key="3">
    <source>
        <dbReference type="PROSITE" id="PS50115"/>
    </source>
</evidence>
<feature type="region of interest" description="Disordered" evidence="2">
    <location>
        <begin position="135"/>
        <end position="398"/>
    </location>
</feature>
<reference evidence="4 5" key="1">
    <citation type="submission" date="2017-12" db="EMBL/GenBank/DDBJ databases">
        <title>Genome Sequence of the Amphotericin B-resistant Candida duobushaemulonii strain, B09383.</title>
        <authorList>
            <person name="Chow N.A."/>
            <person name="Gade L."/>
            <person name="Batra D."/>
            <person name="Rowe L.A."/>
            <person name="Loparev V.N."/>
            <person name="Litvintseva A.P."/>
        </authorList>
    </citation>
    <scope>NUCLEOTIDE SEQUENCE [LARGE SCALE GENOMIC DNA]</scope>
    <source>
        <strain evidence="4 5">B09383</strain>
    </source>
</reference>
<feature type="compositionally biased region" description="Low complexity" evidence="2">
    <location>
        <begin position="135"/>
        <end position="157"/>
    </location>
</feature>
<accession>A0A2V1A9U1</accession>
<dbReference type="PROSITE" id="PS50115">
    <property type="entry name" value="ARFGAP"/>
    <property type="match status" value="1"/>
</dbReference>
<keyword evidence="1" id="KW-0862">Zinc</keyword>
<dbReference type="VEuPathDB" id="FungiDB:CXQ87_005085"/>
<feature type="compositionally biased region" description="Polar residues" evidence="2">
    <location>
        <begin position="203"/>
        <end position="229"/>
    </location>
</feature>
<gene>
    <name evidence="4" type="ORF">CXQ87_005085</name>
</gene>
<comment type="caution">
    <text evidence="4">The sequence shown here is derived from an EMBL/GenBank/DDBJ whole genome shotgun (WGS) entry which is preliminary data.</text>
</comment>
<dbReference type="RefSeq" id="XP_025335749.1">
    <property type="nucleotide sequence ID" value="XM_025483514.1"/>
</dbReference>
<dbReference type="InterPro" id="IPR044732">
    <property type="entry name" value="ArfGAP_SMAP1-like"/>
</dbReference>